<dbReference type="AlphaFoldDB" id="A0A2K8UI76"/>
<sequence>MKRPSYPWAFRPRLRARGFSWRGSSLAAQRLKEAVSEVKAVSRQDPLVAADGAIILMEKLWPALEQIDSSSGALGSAVGKTVHALLDLLIAAPADADLREEWLTRLWTAVQEDGVDFLTEVSERWGELCGTPARASQAADELRVLVQRSWSEPHGAYFRGTPACLSCLLAAGRHQELLDLIDTAPFLWWHDRRYGVRALTAMGQTDAAIRYAEASRGSNDSPVVIARACEEILLAAGRSDEAYRRYALAANPGGTHLATFRALKKKYPQKDPRGILDDLIGGTPGEEGKWFAAAKSGGFLDLAAELAGRSPVDIATLIRAARDHLASDPAFALAAATAALRWMARGHFYEITSGEVWQATEFALQAAGTVGRLEDTQGFVRTLINSRDTYAFVSEQLKRRFQTDGHPR</sequence>
<organism evidence="1 2">
    <name type="scientific">Candidatus Thiodictyon syntrophicum</name>
    <dbReference type="NCBI Taxonomy" id="1166950"/>
    <lineage>
        <taxon>Bacteria</taxon>
        <taxon>Pseudomonadati</taxon>
        <taxon>Pseudomonadota</taxon>
        <taxon>Gammaproteobacteria</taxon>
        <taxon>Chromatiales</taxon>
        <taxon>Chromatiaceae</taxon>
        <taxon>Thiodictyon</taxon>
    </lineage>
</organism>
<keyword evidence="2" id="KW-1185">Reference proteome</keyword>
<accession>A0A2K8UI76</accession>
<dbReference type="EMBL" id="CP020371">
    <property type="protein sequence ID" value="AUB85237.1"/>
    <property type="molecule type" value="Genomic_DNA"/>
</dbReference>
<evidence type="ECO:0000313" key="2">
    <source>
        <dbReference type="Proteomes" id="UP000232638"/>
    </source>
</evidence>
<name>A0A2K8UI76_9GAMM</name>
<reference evidence="1 2" key="1">
    <citation type="submission" date="2017-03" db="EMBL/GenBank/DDBJ databases">
        <title>Complete genome sequence of Candidatus 'Thiodictyon syntrophicum' sp. nov. strain Cad16T, a photolithoautotroph purple sulfur bacterium isolated from an alpine meromictic lake.</title>
        <authorList>
            <person name="Luedin S.M."/>
            <person name="Pothier J.F."/>
            <person name="Danza F."/>
            <person name="Storelli N."/>
            <person name="Wittwer M."/>
            <person name="Tonolla M."/>
        </authorList>
    </citation>
    <scope>NUCLEOTIDE SEQUENCE [LARGE SCALE GENOMIC DNA]</scope>
    <source>
        <strain evidence="1 2">Cad16T</strain>
        <plasmid evidence="2">Plasmid pts417</plasmid>
    </source>
</reference>
<dbReference type="Proteomes" id="UP000232638">
    <property type="component" value="Plasmid pTs417"/>
</dbReference>
<protein>
    <submittedName>
        <fullName evidence="1">Uncharacterized protein</fullName>
    </submittedName>
</protein>
<gene>
    <name evidence="1" type="ORF">THSYN_30485</name>
</gene>
<proteinExistence type="predicted"/>
<dbReference type="KEGG" id="tsy:THSYN_30485"/>
<keyword evidence="1" id="KW-0614">Plasmid</keyword>
<dbReference type="OrthoDB" id="7825127at2"/>
<dbReference type="RefSeq" id="WP_100922874.1">
    <property type="nucleotide sequence ID" value="NZ_CP020371.1"/>
</dbReference>
<geneLocation type="plasmid" evidence="2">
    <name>pts417</name>
</geneLocation>
<evidence type="ECO:0000313" key="1">
    <source>
        <dbReference type="EMBL" id="AUB85237.1"/>
    </source>
</evidence>